<evidence type="ECO:0000313" key="15">
    <source>
        <dbReference type="Proteomes" id="UP000309038"/>
    </source>
</evidence>
<evidence type="ECO:0000256" key="10">
    <source>
        <dbReference type="ARBA" id="ARBA00023242"/>
    </source>
</evidence>
<evidence type="ECO:0000256" key="2">
    <source>
        <dbReference type="ARBA" id="ARBA00004123"/>
    </source>
</evidence>
<keyword evidence="15" id="KW-1185">Reference proteome</keyword>
<evidence type="ECO:0000256" key="12">
    <source>
        <dbReference type="ARBA" id="ARBA00048056"/>
    </source>
</evidence>
<dbReference type="AlphaFoldDB" id="A0A4S4K5Z2"/>
<dbReference type="GO" id="GO:0140662">
    <property type="term" value="F:ATP-dependent protein folding chaperone"/>
    <property type="evidence" value="ECO:0007669"/>
    <property type="project" value="InterPro"/>
</dbReference>
<dbReference type="PROSITE" id="PS01036">
    <property type="entry name" value="HSP70_3"/>
    <property type="match status" value="1"/>
</dbReference>
<reference evidence="14 15" key="1">
    <citation type="submission" date="2019-02" db="EMBL/GenBank/DDBJ databases">
        <title>Genome sequencing of the rare red list fungi Phlebia centrifuga.</title>
        <authorList>
            <person name="Buettner E."/>
            <person name="Kellner H."/>
        </authorList>
    </citation>
    <scope>NUCLEOTIDE SEQUENCE [LARGE SCALE GENOMIC DNA]</scope>
    <source>
        <strain evidence="14 15">DSM 108282</strain>
    </source>
</reference>
<sequence length="964" mass="106341">MHFEDLEGTTYSCVGVQRGGRVEIIANDQGHQITPSWVSFSDEERLVGDAAKNAYHSNPENTVFDAKRLIGRKIDDPDIQRDQKHWPFKVVKKNDKPAIEVEFKGAKRQFTPEEISAMVLVKMKEIAEAYLGKTVTHAVVTVPAYFNDAQRQATKDAGTIAGLQVLRIINEPTAAAIAYGLDKKGGKSQIIVYDLGGGTFDLSLLSIDDGVFEVLATAGDTHLGGEDFDNRVIDYFVKLYKKKTGSDVSSNLRALGKLKREVEKAKRTLSSQQSTRLEIESFENGNDFSETLTHAKFEELNMDLFRKTMKPIEQVLKDANLKKEDIDEIVLVGGSTRIPKVQQLLKEYFNKEPSKGINPDEAVAYGAAVQGGILSGDESLGDVVLVDVNPFTLGIETTGGVMTKLISRNTVIPGHHHEREGRVLVIGSTMKTDINLDVFQHSLSLNLLIMPSTSTSSQARADDLLGDINDLPDRPPTPSEHATLNELRDALFDWQDRCALIEDLYKELKIENLKLSATLAKGQKKVLDVPIATQAHEAEIAKYARKFIIVTPLVEFSIIHKTGRPAIDPRSPQRFASMAAFKLGTIAEIFDIFPEGSKVIPIIGMSDWFSEKFQHYHKDQKCKLVATLKLAMPIVFPTVSAAAWLSPEVRKTDPECIRLRANGLHAAFLYPPGREGIQSFVCRNPNLPQLLRAALFNMSSLKPNARPLATSNGVKWGICQTEAEMIATMCTIAMHHLSYDRQFQAEGDHSGFRYMVFYQNVLKSLITKQHTPRVKAIKELWNKVAFDGVLPANVNNPVVADEDADEEDNRRFFERWDNDDMEEDGFGDDDLQEVGVGVHSLRLNDVETEPEEIRQAILPPSLSRAGASHNVTQPEDNLPPVFTPISRAATPPCTVSARLASLPAHSGEPSAEIQETLAAEEAPVPAISRKSVRKGAATGAATGVKGSRGAGRGTRRGRSRGDLE</sequence>
<dbReference type="SUPFAM" id="SSF53067">
    <property type="entry name" value="Actin-like ATPase domain"/>
    <property type="match status" value="2"/>
</dbReference>
<dbReference type="PANTHER" id="PTHR19375">
    <property type="entry name" value="HEAT SHOCK PROTEIN 70KDA"/>
    <property type="match status" value="1"/>
</dbReference>
<dbReference type="Gene3D" id="3.90.640.10">
    <property type="entry name" value="Actin, Chain A, domain 4"/>
    <property type="match status" value="1"/>
</dbReference>
<dbReference type="EC" id="3.6.4.10" evidence="5"/>
<comment type="function">
    <text evidence="1">Probably plays a role in facilitating the assembly of multimeric protein complexes inside the ER. Is required for secretory polypeptide translocation. May physically associate with SEC63 protein in the endoplasmic reticulum and this interaction may be regulated by ATP hydrolysis.</text>
</comment>
<protein>
    <recommendedName>
        <fullName evidence="5">non-chaperonin molecular chaperone ATPase</fullName>
        <ecNumber evidence="5">3.6.4.10</ecNumber>
    </recommendedName>
    <alternativeName>
        <fullName evidence="11">Immunoglobulin heavy chain-binding protein homolog</fullName>
    </alternativeName>
</protein>
<gene>
    <name evidence="14" type="ORF">EW026_g7999</name>
</gene>
<evidence type="ECO:0000256" key="7">
    <source>
        <dbReference type="ARBA" id="ARBA00022741"/>
    </source>
</evidence>
<dbReference type="Proteomes" id="UP000309038">
    <property type="component" value="Unassembled WGS sequence"/>
</dbReference>
<organism evidence="14 15">
    <name type="scientific">Hermanssonia centrifuga</name>
    <dbReference type="NCBI Taxonomy" id="98765"/>
    <lineage>
        <taxon>Eukaryota</taxon>
        <taxon>Fungi</taxon>
        <taxon>Dikarya</taxon>
        <taxon>Basidiomycota</taxon>
        <taxon>Agaricomycotina</taxon>
        <taxon>Agaricomycetes</taxon>
        <taxon>Polyporales</taxon>
        <taxon>Meruliaceae</taxon>
        <taxon>Hermanssonia</taxon>
    </lineage>
</organism>
<evidence type="ECO:0000256" key="3">
    <source>
        <dbReference type="ARBA" id="ARBA00004319"/>
    </source>
</evidence>
<comment type="similarity">
    <text evidence="4">Belongs to the heat shock protein 70 family.</text>
</comment>
<dbReference type="InterPro" id="IPR013126">
    <property type="entry name" value="Hsp_70_fam"/>
</dbReference>
<keyword evidence="9" id="KW-0067">ATP-binding</keyword>
<evidence type="ECO:0000256" key="8">
    <source>
        <dbReference type="ARBA" id="ARBA00022824"/>
    </source>
</evidence>
<dbReference type="Gene3D" id="2.60.34.10">
    <property type="entry name" value="Substrate Binding Domain Of DNAk, Chain A, domain 1"/>
    <property type="match status" value="1"/>
</dbReference>
<evidence type="ECO:0000256" key="6">
    <source>
        <dbReference type="ARBA" id="ARBA00022729"/>
    </source>
</evidence>
<dbReference type="GO" id="GO:0005634">
    <property type="term" value="C:nucleus"/>
    <property type="evidence" value="ECO:0007669"/>
    <property type="project" value="UniProtKB-SubCell"/>
</dbReference>
<dbReference type="Pfam" id="PF20414">
    <property type="entry name" value="DUF6698"/>
    <property type="match status" value="1"/>
</dbReference>
<keyword evidence="7" id="KW-0547">Nucleotide-binding</keyword>
<dbReference type="InterPro" id="IPR042050">
    <property type="entry name" value="BIP_NBD"/>
</dbReference>
<dbReference type="InterPro" id="IPR018181">
    <property type="entry name" value="Heat_shock_70_CS"/>
</dbReference>
<evidence type="ECO:0000256" key="13">
    <source>
        <dbReference type="SAM" id="MobiDB-lite"/>
    </source>
</evidence>
<evidence type="ECO:0000256" key="5">
    <source>
        <dbReference type="ARBA" id="ARBA00012554"/>
    </source>
</evidence>
<keyword evidence="10" id="KW-0539">Nucleus</keyword>
<dbReference type="FunFam" id="3.30.30.30:FF:000001">
    <property type="entry name" value="heat shock 70 kDa protein-like"/>
    <property type="match status" value="1"/>
</dbReference>
<dbReference type="FunFam" id="3.90.640.10:FF:000153">
    <property type="entry name" value="Endoplasmic reticulum chaperone BiP"/>
    <property type="match status" value="1"/>
</dbReference>
<name>A0A4S4K5Z2_9APHY</name>
<dbReference type="PRINTS" id="PR00301">
    <property type="entry name" value="HEATSHOCK70"/>
</dbReference>
<dbReference type="InterPro" id="IPR029047">
    <property type="entry name" value="HSP70_peptide-bd_sf"/>
</dbReference>
<dbReference type="InterPro" id="IPR043129">
    <property type="entry name" value="ATPase_NBD"/>
</dbReference>
<proteinExistence type="inferred from homology"/>
<dbReference type="EMBL" id="SGPJ01000752">
    <property type="protein sequence ID" value="THG93161.1"/>
    <property type="molecule type" value="Genomic_DNA"/>
</dbReference>
<evidence type="ECO:0000256" key="1">
    <source>
        <dbReference type="ARBA" id="ARBA00002226"/>
    </source>
</evidence>
<dbReference type="FunFam" id="3.30.420.40:FF:000026">
    <property type="entry name" value="Heat shock protein 70"/>
    <property type="match status" value="1"/>
</dbReference>
<dbReference type="GO" id="GO:0006986">
    <property type="term" value="P:response to unfolded protein"/>
    <property type="evidence" value="ECO:0007669"/>
    <property type="project" value="UniProtKB-ARBA"/>
</dbReference>
<dbReference type="CDD" id="cd10241">
    <property type="entry name" value="ASKHA_NBD_HSP70_BiP"/>
    <property type="match status" value="1"/>
</dbReference>
<keyword evidence="6" id="KW-0732">Signal</keyword>
<accession>A0A4S4K5Z2</accession>
<evidence type="ECO:0000256" key="4">
    <source>
        <dbReference type="ARBA" id="ARBA00007381"/>
    </source>
</evidence>
<dbReference type="Gene3D" id="3.30.420.40">
    <property type="match status" value="2"/>
</dbReference>
<dbReference type="InterPro" id="IPR046521">
    <property type="entry name" value="DUF6698"/>
</dbReference>
<dbReference type="GO" id="GO:0005524">
    <property type="term" value="F:ATP binding"/>
    <property type="evidence" value="ECO:0007669"/>
    <property type="project" value="UniProtKB-KW"/>
</dbReference>
<dbReference type="GO" id="GO:0005788">
    <property type="term" value="C:endoplasmic reticulum lumen"/>
    <property type="evidence" value="ECO:0007669"/>
    <property type="project" value="UniProtKB-SubCell"/>
</dbReference>
<feature type="region of interest" description="Disordered" evidence="13">
    <location>
        <begin position="901"/>
        <end position="964"/>
    </location>
</feature>
<dbReference type="PROSITE" id="PS00329">
    <property type="entry name" value="HSP70_2"/>
    <property type="match status" value="1"/>
</dbReference>
<dbReference type="SUPFAM" id="SSF100920">
    <property type="entry name" value="Heat shock protein 70kD (HSP70), peptide-binding domain"/>
    <property type="match status" value="1"/>
</dbReference>
<comment type="subcellular location">
    <subcellularLocation>
        <location evidence="3">Endoplasmic reticulum lumen</location>
    </subcellularLocation>
    <subcellularLocation>
        <location evidence="2">Nucleus</location>
    </subcellularLocation>
</comment>
<evidence type="ECO:0000256" key="11">
    <source>
        <dbReference type="ARBA" id="ARBA00031728"/>
    </source>
</evidence>
<keyword evidence="8" id="KW-0256">Endoplasmic reticulum</keyword>
<dbReference type="Pfam" id="PF00012">
    <property type="entry name" value="HSP70"/>
    <property type="match status" value="1"/>
</dbReference>
<comment type="catalytic activity">
    <reaction evidence="12">
        <text>ATP + H2O = ADP + phosphate + H(+)</text>
        <dbReference type="Rhea" id="RHEA:13065"/>
        <dbReference type="ChEBI" id="CHEBI:15377"/>
        <dbReference type="ChEBI" id="CHEBI:15378"/>
        <dbReference type="ChEBI" id="CHEBI:30616"/>
        <dbReference type="ChEBI" id="CHEBI:43474"/>
        <dbReference type="ChEBI" id="CHEBI:456216"/>
        <dbReference type="EC" id="3.6.4.10"/>
    </reaction>
</comment>
<evidence type="ECO:0000256" key="9">
    <source>
        <dbReference type="ARBA" id="ARBA00022840"/>
    </source>
</evidence>
<evidence type="ECO:0000313" key="14">
    <source>
        <dbReference type="EMBL" id="THG93161.1"/>
    </source>
</evidence>
<comment type="caution">
    <text evidence="14">The sequence shown here is derived from an EMBL/GenBank/DDBJ whole genome shotgun (WGS) entry which is preliminary data.</text>
</comment>
<feature type="compositionally biased region" description="Low complexity" evidence="13">
    <location>
        <begin position="934"/>
        <end position="945"/>
    </location>
</feature>